<proteinExistence type="predicted"/>
<dbReference type="Pfam" id="PF04193">
    <property type="entry name" value="PQ-loop"/>
    <property type="match status" value="1"/>
</dbReference>
<dbReference type="InterPro" id="IPR006603">
    <property type="entry name" value="PQ-loop_rpt"/>
</dbReference>
<evidence type="ECO:0000256" key="1">
    <source>
        <dbReference type="ARBA" id="ARBA00004141"/>
    </source>
</evidence>
<sequence length="90" mass="9915">MYISYVAAFLTTIAFLPQAVKTIKTRDTHGLSVLMYMSFVIGVACWLVYGIKLGDVALIVGNGVTLVLALPILVIVGLNDLRAWREGRRF</sequence>
<keyword evidence="2 5" id="KW-0812">Transmembrane</keyword>
<comment type="caution">
    <text evidence="6">The sequence shown here is derived from an EMBL/GenBank/DDBJ whole genome shotgun (WGS) entry which is preliminary data.</text>
</comment>
<evidence type="ECO:0008006" key="8">
    <source>
        <dbReference type="Google" id="ProtNLM"/>
    </source>
</evidence>
<keyword evidence="4 5" id="KW-0472">Membrane</keyword>
<gene>
    <name evidence="6" type="ORF">F2P47_05200</name>
</gene>
<evidence type="ECO:0000256" key="2">
    <source>
        <dbReference type="ARBA" id="ARBA00022692"/>
    </source>
</evidence>
<feature type="transmembrane region" description="Helical" evidence="5">
    <location>
        <begin position="56"/>
        <end position="78"/>
    </location>
</feature>
<keyword evidence="3 5" id="KW-1133">Transmembrane helix</keyword>
<dbReference type="EMBL" id="WESC01000004">
    <property type="protein sequence ID" value="KAB7741147.1"/>
    <property type="molecule type" value="Genomic_DNA"/>
</dbReference>
<dbReference type="RefSeq" id="WP_152215120.1">
    <property type="nucleotide sequence ID" value="NZ_WESC01000004.1"/>
</dbReference>
<comment type="subcellular location">
    <subcellularLocation>
        <location evidence="1">Membrane</location>
        <topology evidence="1">Multi-pass membrane protein</topology>
    </subcellularLocation>
</comment>
<keyword evidence="7" id="KW-1185">Reference proteome</keyword>
<reference evidence="6 7" key="1">
    <citation type="submission" date="2019-09" db="EMBL/GenBank/DDBJ databases">
        <title>Parvibaculum sedimenti sp. nov., isolated from sediment.</title>
        <authorList>
            <person name="Wang Y."/>
        </authorList>
    </citation>
    <scope>NUCLEOTIDE SEQUENCE [LARGE SCALE GENOMIC DNA]</scope>
    <source>
        <strain evidence="6 7">HXT-9</strain>
    </source>
</reference>
<name>A0A6N6VJ87_9HYPH</name>
<dbReference type="InterPro" id="IPR047662">
    <property type="entry name" value="SemiSWEET"/>
</dbReference>
<evidence type="ECO:0000256" key="3">
    <source>
        <dbReference type="ARBA" id="ARBA00022989"/>
    </source>
</evidence>
<feature type="transmembrane region" description="Helical" evidence="5">
    <location>
        <begin position="31"/>
        <end position="49"/>
    </location>
</feature>
<evidence type="ECO:0000256" key="4">
    <source>
        <dbReference type="ARBA" id="ARBA00023136"/>
    </source>
</evidence>
<evidence type="ECO:0000313" key="7">
    <source>
        <dbReference type="Proteomes" id="UP000468901"/>
    </source>
</evidence>
<dbReference type="AlphaFoldDB" id="A0A6N6VJ87"/>
<evidence type="ECO:0000256" key="5">
    <source>
        <dbReference type="SAM" id="Phobius"/>
    </source>
</evidence>
<accession>A0A6N6VJ87</accession>
<dbReference type="NCBIfam" id="NF037968">
    <property type="entry name" value="SemiSWEET_2"/>
    <property type="match status" value="1"/>
</dbReference>
<dbReference type="GO" id="GO:0016020">
    <property type="term" value="C:membrane"/>
    <property type="evidence" value="ECO:0007669"/>
    <property type="project" value="UniProtKB-SubCell"/>
</dbReference>
<organism evidence="6 7">
    <name type="scientific">Parvibaculum sedimenti</name>
    <dbReference type="NCBI Taxonomy" id="2608632"/>
    <lineage>
        <taxon>Bacteria</taxon>
        <taxon>Pseudomonadati</taxon>
        <taxon>Pseudomonadota</taxon>
        <taxon>Alphaproteobacteria</taxon>
        <taxon>Hyphomicrobiales</taxon>
        <taxon>Parvibaculaceae</taxon>
        <taxon>Parvibaculum</taxon>
    </lineage>
</organism>
<dbReference type="Proteomes" id="UP000468901">
    <property type="component" value="Unassembled WGS sequence"/>
</dbReference>
<dbReference type="Gene3D" id="1.20.1280.290">
    <property type="match status" value="1"/>
</dbReference>
<evidence type="ECO:0000313" key="6">
    <source>
        <dbReference type="EMBL" id="KAB7741147.1"/>
    </source>
</evidence>
<dbReference type="GO" id="GO:0051119">
    <property type="term" value="F:sugar transmembrane transporter activity"/>
    <property type="evidence" value="ECO:0007669"/>
    <property type="project" value="InterPro"/>
</dbReference>
<protein>
    <recommendedName>
        <fullName evidence="8">Glutathione synthetase</fullName>
    </recommendedName>
</protein>